<evidence type="ECO:0000313" key="3">
    <source>
        <dbReference type="WBParaSite" id="nRc.2.0.1.t39280-RA"/>
    </source>
</evidence>
<feature type="compositionally biased region" description="Acidic residues" evidence="1">
    <location>
        <begin position="22"/>
        <end position="31"/>
    </location>
</feature>
<protein>
    <submittedName>
        <fullName evidence="3">Uncharacterized protein</fullName>
    </submittedName>
</protein>
<reference evidence="3" key="1">
    <citation type="submission" date="2022-11" db="UniProtKB">
        <authorList>
            <consortium name="WormBaseParasite"/>
        </authorList>
    </citation>
    <scope>IDENTIFICATION</scope>
</reference>
<evidence type="ECO:0000256" key="1">
    <source>
        <dbReference type="SAM" id="MobiDB-lite"/>
    </source>
</evidence>
<dbReference type="WBParaSite" id="nRc.2.0.1.t39280-RA">
    <property type="protein sequence ID" value="nRc.2.0.1.t39280-RA"/>
    <property type="gene ID" value="nRc.2.0.1.g39280"/>
</dbReference>
<accession>A0A915KKI8</accession>
<evidence type="ECO:0000313" key="2">
    <source>
        <dbReference type="Proteomes" id="UP000887565"/>
    </source>
</evidence>
<keyword evidence="2" id="KW-1185">Reference proteome</keyword>
<dbReference type="AlphaFoldDB" id="A0A915KKI8"/>
<feature type="compositionally biased region" description="Basic residues" evidence="1">
    <location>
        <begin position="1"/>
        <end position="16"/>
    </location>
</feature>
<organism evidence="2 3">
    <name type="scientific">Romanomermis culicivorax</name>
    <name type="common">Nematode worm</name>
    <dbReference type="NCBI Taxonomy" id="13658"/>
    <lineage>
        <taxon>Eukaryota</taxon>
        <taxon>Metazoa</taxon>
        <taxon>Ecdysozoa</taxon>
        <taxon>Nematoda</taxon>
        <taxon>Enoplea</taxon>
        <taxon>Dorylaimia</taxon>
        <taxon>Mermithida</taxon>
        <taxon>Mermithoidea</taxon>
        <taxon>Mermithidae</taxon>
        <taxon>Romanomermis</taxon>
    </lineage>
</organism>
<feature type="region of interest" description="Disordered" evidence="1">
    <location>
        <begin position="1"/>
        <end position="49"/>
    </location>
</feature>
<feature type="compositionally biased region" description="Basic and acidic residues" evidence="1">
    <location>
        <begin position="32"/>
        <end position="49"/>
    </location>
</feature>
<proteinExistence type="predicted"/>
<sequence>TPTIRPKKQRPHNTRRVKVENGDFEESDEDGDFKKSDANGDLQRPDKIG</sequence>
<name>A0A915KKI8_ROMCU</name>
<dbReference type="Proteomes" id="UP000887565">
    <property type="component" value="Unplaced"/>
</dbReference>